<comment type="caution">
    <text evidence="1">The sequence shown here is derived from an EMBL/GenBank/DDBJ whole genome shotgun (WGS) entry which is preliminary data.</text>
</comment>
<protein>
    <submittedName>
        <fullName evidence="1">Uncharacterized protein</fullName>
    </submittedName>
</protein>
<sequence length="102" mass="11276">MTDPTTSGNPAHPDTGNACLGDLTGQHLGWEIHITDLTMTNAVRAVWVLGIAEKEIGGERLIEIRDALARPGAITLFRYPPDTPCKATRKFPQPRRRRRTTS</sequence>
<dbReference type="RefSeq" id="WP_205363701.1">
    <property type="nucleotide sequence ID" value="NZ_JADKYB010000030.1"/>
</dbReference>
<reference evidence="1 2" key="1">
    <citation type="submission" date="2021-01" db="EMBL/GenBank/DDBJ databases">
        <title>Streptomyces acididurans sp. nov., isolated from a peat swamp forest soil.</title>
        <authorList>
            <person name="Chantavorakit T."/>
            <person name="Duangmal K."/>
        </authorList>
    </citation>
    <scope>NUCLEOTIDE SEQUENCE [LARGE SCALE GENOMIC DNA]</scope>
    <source>
        <strain evidence="1 2">KK5PA1</strain>
    </source>
</reference>
<dbReference type="EMBL" id="JADKYB010000030">
    <property type="protein sequence ID" value="MBM9510053.1"/>
    <property type="molecule type" value="Genomic_DNA"/>
</dbReference>
<dbReference type="Proteomes" id="UP000749040">
    <property type="component" value="Unassembled WGS sequence"/>
</dbReference>
<accession>A0ABS2U7A9</accession>
<evidence type="ECO:0000313" key="1">
    <source>
        <dbReference type="EMBL" id="MBM9510053.1"/>
    </source>
</evidence>
<proteinExistence type="predicted"/>
<evidence type="ECO:0000313" key="2">
    <source>
        <dbReference type="Proteomes" id="UP000749040"/>
    </source>
</evidence>
<gene>
    <name evidence="1" type="ORF">ITX44_36950</name>
</gene>
<name>A0ABS2U7A9_9ACTN</name>
<organism evidence="1 2">
    <name type="scientific">Actinacidiphila acididurans</name>
    <dbReference type="NCBI Taxonomy" id="2784346"/>
    <lineage>
        <taxon>Bacteria</taxon>
        <taxon>Bacillati</taxon>
        <taxon>Actinomycetota</taxon>
        <taxon>Actinomycetes</taxon>
        <taxon>Kitasatosporales</taxon>
        <taxon>Streptomycetaceae</taxon>
        <taxon>Actinacidiphila</taxon>
    </lineage>
</organism>
<keyword evidence="2" id="KW-1185">Reference proteome</keyword>